<proteinExistence type="inferred from homology"/>
<dbReference type="EMBL" id="JACHVY010000001">
    <property type="protein sequence ID" value="MBB2900294.1"/>
    <property type="molecule type" value="Genomic_DNA"/>
</dbReference>
<dbReference type="InterPro" id="IPR043129">
    <property type="entry name" value="ATPase_NBD"/>
</dbReference>
<sequence length="387" mass="39073">MTNRATLGRDLLRAAHLTPGLTRADAARALGTGTGTTTEIVVRLLGEHLLAEGPPSATGRRGRPTRPLVAHPEGPLVLAAAISHEDWRLRVVELGGAVVAEAGGPHGAGGPDAVLAAVRAAARSALRRFPRRVRGAGLAVPGLVREGHLLDAPLLGWHDVDLRAAWPRSPDLPADLVLAGNDARCAAVAEAVRGRAAGSRLHLHLHLDAGLGGALTTDGQLLDGARGSAGEFGHLPFGDPARRCGCGASGCWGTALDGAALARLLGEQDPPDPVSHGHRVLDRAGAGDPAAGRAVAVVARALGRGTAGLVNALDADLVTLGGLAGRVLDVAPAEVRAALEAGSMAVRRSSPAVLAAAALGADGPLVGAGELVWSRWWDRPAGPRGAG</sequence>
<dbReference type="PANTHER" id="PTHR18964">
    <property type="entry name" value="ROK (REPRESSOR, ORF, KINASE) FAMILY"/>
    <property type="match status" value="1"/>
</dbReference>
<dbReference type="InterPro" id="IPR036388">
    <property type="entry name" value="WH-like_DNA-bd_sf"/>
</dbReference>
<accession>A0A7W4TJY0</accession>
<keyword evidence="2" id="KW-0418">Kinase</keyword>
<dbReference type="SUPFAM" id="SSF53067">
    <property type="entry name" value="Actin-like ATPase domain"/>
    <property type="match status" value="1"/>
</dbReference>
<reference evidence="2 3" key="2">
    <citation type="submission" date="2020-08" db="EMBL/GenBank/DDBJ databases">
        <authorList>
            <person name="Partida-Martinez L."/>
            <person name="Huntemann M."/>
            <person name="Clum A."/>
            <person name="Wang J."/>
            <person name="Palaniappan K."/>
            <person name="Ritter S."/>
            <person name="Chen I.-M."/>
            <person name="Stamatis D."/>
            <person name="Reddy T."/>
            <person name="O'Malley R."/>
            <person name="Daum C."/>
            <person name="Shapiro N."/>
            <person name="Ivanova N."/>
            <person name="Kyrpides N."/>
            <person name="Woyke T."/>
        </authorList>
    </citation>
    <scope>NUCLEOTIDE SEQUENCE [LARGE SCALE GENOMIC DNA]</scope>
    <source>
        <strain evidence="2 3">AS2.23</strain>
    </source>
</reference>
<dbReference type="Proteomes" id="UP000533269">
    <property type="component" value="Unassembled WGS sequence"/>
</dbReference>
<dbReference type="GO" id="GO:0016301">
    <property type="term" value="F:kinase activity"/>
    <property type="evidence" value="ECO:0007669"/>
    <property type="project" value="UniProtKB-KW"/>
</dbReference>
<dbReference type="PROSITE" id="PS01125">
    <property type="entry name" value="ROK"/>
    <property type="match status" value="1"/>
</dbReference>
<dbReference type="InterPro" id="IPR049874">
    <property type="entry name" value="ROK_cs"/>
</dbReference>
<dbReference type="AlphaFoldDB" id="A0A7W4TJY0"/>
<dbReference type="Gene3D" id="3.30.420.40">
    <property type="match status" value="2"/>
</dbReference>
<reference evidence="2 3" key="1">
    <citation type="submission" date="2020-08" db="EMBL/GenBank/DDBJ databases">
        <title>The Agave Microbiome: Exploring the role of microbial communities in plant adaptations to desert environments.</title>
        <authorList>
            <person name="Partida-Martinez L.P."/>
        </authorList>
    </citation>
    <scope>NUCLEOTIDE SEQUENCE [LARGE SCALE GENOMIC DNA]</scope>
    <source>
        <strain evidence="2 3">AS2.23</strain>
    </source>
</reference>
<dbReference type="InterPro" id="IPR000600">
    <property type="entry name" value="ROK"/>
</dbReference>
<comment type="caution">
    <text evidence="2">The sequence shown here is derived from an EMBL/GenBank/DDBJ whole genome shotgun (WGS) entry which is preliminary data.</text>
</comment>
<protein>
    <submittedName>
        <fullName evidence="2">Putative NBD/HSP70 family sugar kinase</fullName>
    </submittedName>
</protein>
<comment type="similarity">
    <text evidence="1">Belongs to the ROK (NagC/XylR) family.</text>
</comment>
<keyword evidence="2" id="KW-0808">Transferase</keyword>
<dbReference type="RefSeq" id="WP_183390603.1">
    <property type="nucleotide sequence ID" value="NZ_JACHVY010000001.1"/>
</dbReference>
<evidence type="ECO:0000313" key="2">
    <source>
        <dbReference type="EMBL" id="MBB2900294.1"/>
    </source>
</evidence>
<organism evidence="2 3">
    <name type="scientific">Kineococcus radiotolerans</name>
    <dbReference type="NCBI Taxonomy" id="131568"/>
    <lineage>
        <taxon>Bacteria</taxon>
        <taxon>Bacillati</taxon>
        <taxon>Actinomycetota</taxon>
        <taxon>Actinomycetes</taxon>
        <taxon>Kineosporiales</taxon>
        <taxon>Kineosporiaceae</taxon>
        <taxon>Kineococcus</taxon>
    </lineage>
</organism>
<dbReference type="PANTHER" id="PTHR18964:SF149">
    <property type="entry name" value="BIFUNCTIONAL UDP-N-ACETYLGLUCOSAMINE 2-EPIMERASE_N-ACETYLMANNOSAMINE KINASE"/>
    <property type="match status" value="1"/>
</dbReference>
<name>A0A7W4TJY0_KINRA</name>
<gene>
    <name evidence="2" type="ORF">FHR75_001082</name>
</gene>
<evidence type="ECO:0000313" key="3">
    <source>
        <dbReference type="Proteomes" id="UP000533269"/>
    </source>
</evidence>
<dbReference type="Pfam" id="PF00480">
    <property type="entry name" value="ROK"/>
    <property type="match status" value="1"/>
</dbReference>
<dbReference type="Gene3D" id="1.10.10.10">
    <property type="entry name" value="Winged helix-like DNA-binding domain superfamily/Winged helix DNA-binding domain"/>
    <property type="match status" value="1"/>
</dbReference>
<evidence type="ECO:0000256" key="1">
    <source>
        <dbReference type="ARBA" id="ARBA00006479"/>
    </source>
</evidence>